<dbReference type="RefSeq" id="WP_344524545.1">
    <property type="nucleotide sequence ID" value="NZ_BAAAPE010000002.1"/>
</dbReference>
<dbReference type="EMBL" id="BAAAPE010000002">
    <property type="protein sequence ID" value="GAA2065415.1"/>
    <property type="molecule type" value="Genomic_DNA"/>
</dbReference>
<reference evidence="1 2" key="1">
    <citation type="journal article" date="2019" name="Int. J. Syst. Evol. Microbiol.">
        <title>The Global Catalogue of Microorganisms (GCM) 10K type strain sequencing project: providing services to taxonomists for standard genome sequencing and annotation.</title>
        <authorList>
            <consortium name="The Broad Institute Genomics Platform"/>
            <consortium name="The Broad Institute Genome Sequencing Center for Infectious Disease"/>
            <person name="Wu L."/>
            <person name="Ma J."/>
        </authorList>
    </citation>
    <scope>NUCLEOTIDE SEQUENCE [LARGE SCALE GENOMIC DNA]</scope>
    <source>
        <strain evidence="1 2">JCM 15478</strain>
    </source>
</reference>
<sequence>MGPGTSPPTPDDVIAAAFEEFAVLIDEDEARTALHEAEPAPPNG</sequence>
<evidence type="ECO:0000313" key="1">
    <source>
        <dbReference type="EMBL" id="GAA2065415.1"/>
    </source>
</evidence>
<dbReference type="Proteomes" id="UP001500016">
    <property type="component" value="Unassembled WGS sequence"/>
</dbReference>
<organism evidence="1 2">
    <name type="scientific">Streptomyces albiaxialis</name>
    <dbReference type="NCBI Taxonomy" id="329523"/>
    <lineage>
        <taxon>Bacteria</taxon>
        <taxon>Bacillati</taxon>
        <taxon>Actinomycetota</taxon>
        <taxon>Actinomycetes</taxon>
        <taxon>Kitasatosporales</taxon>
        <taxon>Streptomycetaceae</taxon>
        <taxon>Streptomyces</taxon>
    </lineage>
</organism>
<evidence type="ECO:0000313" key="2">
    <source>
        <dbReference type="Proteomes" id="UP001500016"/>
    </source>
</evidence>
<keyword evidence="2" id="KW-1185">Reference proteome</keyword>
<comment type="caution">
    <text evidence="1">The sequence shown here is derived from an EMBL/GenBank/DDBJ whole genome shotgun (WGS) entry which is preliminary data.</text>
</comment>
<gene>
    <name evidence="1" type="ORF">GCM10009801_10730</name>
</gene>
<proteinExistence type="predicted"/>
<name>A0ABN2VM38_9ACTN</name>
<protein>
    <submittedName>
        <fullName evidence="1">Uncharacterized protein</fullName>
    </submittedName>
</protein>
<accession>A0ABN2VM38</accession>